<dbReference type="InterPro" id="IPR011876">
    <property type="entry name" value="IsopentenylPP_isomerase_typ1"/>
</dbReference>
<keyword evidence="4 10" id="KW-0963">Cytoplasm</keyword>
<feature type="active site" evidence="10 11">
    <location>
        <position position="68"/>
    </location>
</feature>
<name>A0A1R4J063_9MICO</name>
<evidence type="ECO:0000256" key="11">
    <source>
        <dbReference type="PIRSR" id="PIRSR018427-1"/>
    </source>
</evidence>
<dbReference type="CDD" id="cd02885">
    <property type="entry name" value="NUDIX_IPP_Isomerase"/>
    <property type="match status" value="1"/>
</dbReference>
<keyword evidence="14" id="KW-1185">Reference proteome</keyword>
<feature type="active site" evidence="10 11">
    <location>
        <position position="117"/>
    </location>
</feature>
<dbReference type="Pfam" id="PF00293">
    <property type="entry name" value="NUDIX"/>
    <property type="match status" value="1"/>
</dbReference>
<feature type="domain" description="Nudix hydrolase" evidence="12">
    <location>
        <begin position="31"/>
        <end position="165"/>
    </location>
</feature>
<dbReference type="AlphaFoldDB" id="A0A1R4J063"/>
<evidence type="ECO:0000256" key="3">
    <source>
        <dbReference type="ARBA" id="ARBA00012057"/>
    </source>
</evidence>
<keyword evidence="8 10" id="KW-0414">Isoprene biosynthesis</keyword>
<dbReference type="InterPro" id="IPR015797">
    <property type="entry name" value="NUDIX_hydrolase-like_dom_sf"/>
</dbReference>
<dbReference type="UniPathway" id="UPA00059">
    <property type="reaction ID" value="UER00104"/>
</dbReference>
<keyword evidence="7 10" id="KW-0464">Manganese</keyword>
<dbReference type="OrthoDB" id="9809458at2"/>
<comment type="cofactor">
    <cofactor evidence="10">
        <name>Mg(2+)</name>
        <dbReference type="ChEBI" id="CHEBI:18420"/>
    </cofactor>
    <text evidence="10">Binds 1 Mg(2+) ion per subunit. The magnesium ion binds only when substrate is bound.</text>
</comment>
<dbReference type="InterPro" id="IPR000086">
    <property type="entry name" value="NUDIX_hydrolase_dom"/>
</dbReference>
<organism evidence="13 14">
    <name type="scientific">Mycetocola reblochoni REB411</name>
    <dbReference type="NCBI Taxonomy" id="1255698"/>
    <lineage>
        <taxon>Bacteria</taxon>
        <taxon>Bacillati</taxon>
        <taxon>Actinomycetota</taxon>
        <taxon>Actinomycetes</taxon>
        <taxon>Micrococcales</taxon>
        <taxon>Microbacteriaceae</taxon>
        <taxon>Mycetocola</taxon>
    </lineage>
</organism>
<evidence type="ECO:0000313" key="14">
    <source>
        <dbReference type="Proteomes" id="UP000196778"/>
    </source>
</evidence>
<dbReference type="GO" id="GO:0005737">
    <property type="term" value="C:cytoplasm"/>
    <property type="evidence" value="ECO:0007669"/>
    <property type="project" value="UniProtKB-SubCell"/>
</dbReference>
<dbReference type="FunFam" id="3.90.79.10:FF:000009">
    <property type="entry name" value="Isopentenyl-diphosphate Delta-isomerase"/>
    <property type="match status" value="1"/>
</dbReference>
<comment type="catalytic activity">
    <reaction evidence="10">
        <text>isopentenyl diphosphate = dimethylallyl diphosphate</text>
        <dbReference type="Rhea" id="RHEA:23284"/>
        <dbReference type="ChEBI" id="CHEBI:57623"/>
        <dbReference type="ChEBI" id="CHEBI:128769"/>
        <dbReference type="EC" id="5.3.3.2"/>
    </reaction>
</comment>
<reference evidence="14" key="1">
    <citation type="submission" date="2017-02" db="EMBL/GenBank/DDBJ databases">
        <authorList>
            <person name="Dridi B."/>
        </authorList>
    </citation>
    <scope>NUCLEOTIDE SEQUENCE [LARGE SCALE GENOMIC DNA]</scope>
    <source>
        <strain evidence="14">EB411</strain>
    </source>
</reference>
<feature type="binding site" evidence="10">
    <location>
        <position position="117"/>
    </location>
    <ligand>
        <name>Mn(2+)</name>
        <dbReference type="ChEBI" id="CHEBI:29035"/>
    </ligand>
</feature>
<proteinExistence type="inferred from homology"/>
<dbReference type="GO" id="GO:0046872">
    <property type="term" value="F:metal ion binding"/>
    <property type="evidence" value="ECO:0007669"/>
    <property type="project" value="UniProtKB-KW"/>
</dbReference>
<evidence type="ECO:0000256" key="10">
    <source>
        <dbReference type="HAMAP-Rule" id="MF_00202"/>
    </source>
</evidence>
<comment type="function">
    <text evidence="10">Catalyzes the 1,3-allylic rearrangement of the homoallylic substrate isopentenyl (IPP) to its highly electrophilic allylic isomer, dimethylallyl diphosphate (DMAPP).</text>
</comment>
<evidence type="ECO:0000256" key="6">
    <source>
        <dbReference type="ARBA" id="ARBA00022842"/>
    </source>
</evidence>
<evidence type="ECO:0000256" key="9">
    <source>
        <dbReference type="ARBA" id="ARBA00023235"/>
    </source>
</evidence>
<dbReference type="SUPFAM" id="SSF55811">
    <property type="entry name" value="Nudix"/>
    <property type="match status" value="1"/>
</dbReference>
<feature type="binding site" evidence="10">
    <location>
        <position position="70"/>
    </location>
    <ligand>
        <name>Mn(2+)</name>
        <dbReference type="ChEBI" id="CHEBI:29035"/>
    </ligand>
</feature>
<dbReference type="InterPro" id="IPR056375">
    <property type="entry name" value="Idi_bact"/>
</dbReference>
<evidence type="ECO:0000259" key="12">
    <source>
        <dbReference type="PROSITE" id="PS51462"/>
    </source>
</evidence>
<feature type="binding site" evidence="10">
    <location>
        <position position="26"/>
    </location>
    <ligand>
        <name>Mn(2+)</name>
        <dbReference type="ChEBI" id="CHEBI:29035"/>
    </ligand>
</feature>
<feature type="binding site" evidence="10">
    <location>
        <position position="33"/>
    </location>
    <ligand>
        <name>Mn(2+)</name>
        <dbReference type="ChEBI" id="CHEBI:29035"/>
    </ligand>
</feature>
<evidence type="ECO:0000256" key="4">
    <source>
        <dbReference type="ARBA" id="ARBA00022490"/>
    </source>
</evidence>
<keyword evidence="6 10" id="KW-0460">Magnesium</keyword>
<dbReference type="EMBL" id="FUKR01000025">
    <property type="protein sequence ID" value="SJN25492.1"/>
    <property type="molecule type" value="Genomic_DNA"/>
</dbReference>
<gene>
    <name evidence="10" type="primary">idi</name>
    <name evidence="13" type="ORF">FM119_04675</name>
</gene>
<keyword evidence="5 10" id="KW-0479">Metal-binding</keyword>
<comment type="subcellular location">
    <subcellularLocation>
        <location evidence="10">Cytoplasm</location>
    </subcellularLocation>
</comment>
<dbReference type="NCBIfam" id="NF002995">
    <property type="entry name" value="PRK03759.1"/>
    <property type="match status" value="1"/>
</dbReference>
<dbReference type="EC" id="5.3.3.2" evidence="3 10"/>
<feature type="binding site" evidence="10">
    <location>
        <position position="88"/>
    </location>
    <ligand>
        <name>Mg(2+)</name>
        <dbReference type="ChEBI" id="CHEBI:18420"/>
    </ligand>
</feature>
<evidence type="ECO:0000256" key="1">
    <source>
        <dbReference type="ARBA" id="ARBA00004826"/>
    </source>
</evidence>
<dbReference type="PANTHER" id="PTHR10885">
    <property type="entry name" value="ISOPENTENYL-DIPHOSPHATE DELTA-ISOMERASE"/>
    <property type="match status" value="1"/>
</dbReference>
<dbReference type="PROSITE" id="PS51462">
    <property type="entry name" value="NUDIX"/>
    <property type="match status" value="1"/>
</dbReference>
<dbReference type="GO" id="GO:0008299">
    <property type="term" value="P:isoprenoid biosynthetic process"/>
    <property type="evidence" value="ECO:0007669"/>
    <property type="project" value="UniProtKB-UniRule"/>
</dbReference>
<dbReference type="Gene3D" id="3.90.79.10">
    <property type="entry name" value="Nucleoside Triphosphate Pyrophosphohydrolase"/>
    <property type="match status" value="1"/>
</dbReference>
<evidence type="ECO:0000256" key="2">
    <source>
        <dbReference type="ARBA" id="ARBA00007579"/>
    </source>
</evidence>
<dbReference type="HAMAP" id="MF_00202">
    <property type="entry name" value="Idi"/>
    <property type="match status" value="1"/>
</dbReference>
<keyword evidence="9 10" id="KW-0413">Isomerase</keyword>
<protein>
    <recommendedName>
        <fullName evidence="3 10">Isopentenyl-diphosphate Delta-isomerase</fullName>
        <shortName evidence="10">IPP isomerase</shortName>
        <ecNumber evidence="3 10">5.3.3.2</ecNumber>
    </recommendedName>
    <alternativeName>
        <fullName evidence="10">IPP:DMAPP isomerase</fullName>
    </alternativeName>
    <alternativeName>
        <fullName evidence="10">Isopentenyl pyrophosphate isomerase</fullName>
    </alternativeName>
</protein>
<accession>A0A1R4J063</accession>
<evidence type="ECO:0000256" key="8">
    <source>
        <dbReference type="ARBA" id="ARBA00023229"/>
    </source>
</evidence>
<dbReference type="GO" id="GO:0004452">
    <property type="term" value="F:isopentenyl-diphosphate delta-isomerase activity"/>
    <property type="evidence" value="ECO:0007669"/>
    <property type="project" value="UniProtKB-UniRule"/>
</dbReference>
<evidence type="ECO:0000256" key="5">
    <source>
        <dbReference type="ARBA" id="ARBA00022723"/>
    </source>
</evidence>
<feature type="binding site" evidence="10">
    <location>
        <position position="115"/>
    </location>
    <ligand>
        <name>Mn(2+)</name>
        <dbReference type="ChEBI" id="CHEBI:29035"/>
    </ligand>
</feature>
<dbReference type="PANTHER" id="PTHR10885:SF0">
    <property type="entry name" value="ISOPENTENYL-DIPHOSPHATE DELTA-ISOMERASE"/>
    <property type="match status" value="1"/>
</dbReference>
<evidence type="ECO:0000313" key="13">
    <source>
        <dbReference type="EMBL" id="SJN25492.1"/>
    </source>
</evidence>
<dbReference type="NCBIfam" id="TIGR02150">
    <property type="entry name" value="IPP_isom_1"/>
    <property type="match status" value="1"/>
</dbReference>
<dbReference type="Proteomes" id="UP000196778">
    <property type="component" value="Unassembled WGS sequence"/>
</dbReference>
<sequence length="183" mass="20062">MGQNEMVVLLDESGAPAGTALKAEVHTSNTPLHLAFSCYLLDRTGRLLVTRRALTKRTWPGVWTNSFCRHPGPGENNADAVRRRAGQELGTSIEAVTERLPDFRYRAVDASGTVEHELCPVFTAIVDRDIAPSVDEIMDWDWVDPEALQTAVESAPFAFSPWLREQLPLLHATGAFVGGPSHA</sequence>
<evidence type="ECO:0000256" key="7">
    <source>
        <dbReference type="ARBA" id="ARBA00023211"/>
    </source>
</evidence>
<comment type="cofactor">
    <cofactor evidence="10">
        <name>Mn(2+)</name>
        <dbReference type="ChEBI" id="CHEBI:29035"/>
    </cofactor>
    <text evidence="10">Binds 1 Mn(2+) ion per subunit.</text>
</comment>
<dbReference type="PIRSF" id="PIRSF018427">
    <property type="entry name" value="Isopntndiph_ism"/>
    <property type="match status" value="1"/>
</dbReference>
<comment type="similarity">
    <text evidence="2 10">Belongs to the IPP isomerase type 1 family.</text>
</comment>
<dbReference type="GO" id="GO:0050992">
    <property type="term" value="P:dimethylallyl diphosphate biosynthetic process"/>
    <property type="evidence" value="ECO:0007669"/>
    <property type="project" value="UniProtKB-UniRule"/>
</dbReference>
<comment type="pathway">
    <text evidence="1 10">Isoprenoid biosynthesis; dimethylallyl diphosphate biosynthesis; dimethylallyl diphosphate from isopentenyl diphosphate: step 1/1.</text>
</comment>
<dbReference type="RefSeq" id="WP_087136527.1">
    <property type="nucleotide sequence ID" value="NZ_FUKR01000025.1"/>
</dbReference>